<dbReference type="InterPro" id="IPR003409">
    <property type="entry name" value="MORN"/>
</dbReference>
<evidence type="ECO:0000313" key="3">
    <source>
        <dbReference type="EMBL" id="EKX41094.1"/>
    </source>
</evidence>
<reference evidence="5" key="2">
    <citation type="submission" date="2012-11" db="EMBL/GenBank/DDBJ databases">
        <authorList>
            <person name="Kuo A."/>
            <person name="Curtis B.A."/>
            <person name="Tanifuji G."/>
            <person name="Burki F."/>
            <person name="Gruber A."/>
            <person name="Irimia M."/>
            <person name="Maruyama S."/>
            <person name="Arias M.C."/>
            <person name="Ball S.G."/>
            <person name="Gile G.H."/>
            <person name="Hirakawa Y."/>
            <person name="Hopkins J.F."/>
            <person name="Rensing S.A."/>
            <person name="Schmutz J."/>
            <person name="Symeonidi A."/>
            <person name="Elias M."/>
            <person name="Eveleigh R.J."/>
            <person name="Herman E.K."/>
            <person name="Klute M.J."/>
            <person name="Nakayama T."/>
            <person name="Obornik M."/>
            <person name="Reyes-Prieto A."/>
            <person name="Armbrust E.V."/>
            <person name="Aves S.J."/>
            <person name="Beiko R.G."/>
            <person name="Coutinho P."/>
            <person name="Dacks J.B."/>
            <person name="Durnford D.G."/>
            <person name="Fast N.M."/>
            <person name="Green B.R."/>
            <person name="Grisdale C."/>
            <person name="Hempe F."/>
            <person name="Henrissat B."/>
            <person name="Hoppner M.P."/>
            <person name="Ishida K.-I."/>
            <person name="Kim E."/>
            <person name="Koreny L."/>
            <person name="Kroth P.G."/>
            <person name="Liu Y."/>
            <person name="Malik S.-B."/>
            <person name="Maier U.G."/>
            <person name="McRose D."/>
            <person name="Mock T."/>
            <person name="Neilson J.A."/>
            <person name="Onodera N.T."/>
            <person name="Poole A.M."/>
            <person name="Pritham E.J."/>
            <person name="Richards T.A."/>
            <person name="Rocap G."/>
            <person name="Roy S.W."/>
            <person name="Sarai C."/>
            <person name="Schaack S."/>
            <person name="Shirato S."/>
            <person name="Slamovits C.H."/>
            <person name="Spencer D.F."/>
            <person name="Suzuki S."/>
            <person name="Worden A.Z."/>
            <person name="Zauner S."/>
            <person name="Barry K."/>
            <person name="Bell C."/>
            <person name="Bharti A.K."/>
            <person name="Crow J.A."/>
            <person name="Grimwood J."/>
            <person name="Kramer R."/>
            <person name="Lindquist E."/>
            <person name="Lucas S."/>
            <person name="Salamov A."/>
            <person name="McFadden G.I."/>
            <person name="Lane C.E."/>
            <person name="Keeling P.J."/>
            <person name="Gray M.W."/>
            <person name="Grigoriev I.V."/>
            <person name="Archibald J.M."/>
        </authorList>
    </citation>
    <scope>NUCLEOTIDE SEQUENCE</scope>
    <source>
        <strain evidence="5">CCMP2712</strain>
    </source>
</reference>
<dbReference type="RefSeq" id="XP_005828074.1">
    <property type="nucleotide sequence ID" value="XM_005828017.1"/>
</dbReference>
<dbReference type="GeneID" id="17297715"/>
<dbReference type="SUPFAM" id="SSF82185">
    <property type="entry name" value="Histone H3 K4-specific methyltransferase SET7/9 N-terminal domain"/>
    <property type="match status" value="1"/>
</dbReference>
<dbReference type="Pfam" id="PF02493">
    <property type="entry name" value="MORN"/>
    <property type="match status" value="3"/>
</dbReference>
<evidence type="ECO:0000313" key="4">
    <source>
        <dbReference type="EnsemblProtists" id="EKX41094"/>
    </source>
</evidence>
<dbReference type="KEGG" id="gtt:GUITHDRAFT_153921"/>
<evidence type="ECO:0000313" key="5">
    <source>
        <dbReference type="Proteomes" id="UP000011087"/>
    </source>
</evidence>
<accession>L1IYW5</accession>
<organism evidence="3">
    <name type="scientific">Guillardia theta (strain CCMP2712)</name>
    <name type="common">Cryptophyte</name>
    <dbReference type="NCBI Taxonomy" id="905079"/>
    <lineage>
        <taxon>Eukaryota</taxon>
        <taxon>Cryptophyceae</taxon>
        <taxon>Pyrenomonadales</taxon>
        <taxon>Geminigeraceae</taxon>
        <taxon>Guillardia</taxon>
    </lineage>
</organism>
<dbReference type="PANTHER" id="PTHR23084:SF263">
    <property type="entry name" value="MORN REPEAT-CONTAINING PROTEIN 1"/>
    <property type="match status" value="1"/>
</dbReference>
<keyword evidence="5" id="KW-1185">Reference proteome</keyword>
<dbReference type="PaxDb" id="55529-EKX41094"/>
<protein>
    <submittedName>
        <fullName evidence="3 4">Uncharacterized protein</fullName>
    </submittedName>
</protein>
<keyword evidence="2" id="KW-0175">Coiled coil</keyword>
<feature type="coiled-coil region" evidence="2">
    <location>
        <begin position="63"/>
        <end position="143"/>
    </location>
</feature>
<dbReference type="EnsemblProtists" id="EKX41094">
    <property type="protein sequence ID" value="EKX41094"/>
    <property type="gene ID" value="GUITHDRAFT_153921"/>
</dbReference>
<reference evidence="3 5" key="1">
    <citation type="journal article" date="2012" name="Nature">
        <title>Algal genomes reveal evolutionary mosaicism and the fate of nucleomorphs.</title>
        <authorList>
            <consortium name="DOE Joint Genome Institute"/>
            <person name="Curtis B.A."/>
            <person name="Tanifuji G."/>
            <person name="Burki F."/>
            <person name="Gruber A."/>
            <person name="Irimia M."/>
            <person name="Maruyama S."/>
            <person name="Arias M.C."/>
            <person name="Ball S.G."/>
            <person name="Gile G.H."/>
            <person name="Hirakawa Y."/>
            <person name="Hopkins J.F."/>
            <person name="Kuo A."/>
            <person name="Rensing S.A."/>
            <person name="Schmutz J."/>
            <person name="Symeonidi A."/>
            <person name="Elias M."/>
            <person name="Eveleigh R.J."/>
            <person name="Herman E.K."/>
            <person name="Klute M.J."/>
            <person name="Nakayama T."/>
            <person name="Obornik M."/>
            <person name="Reyes-Prieto A."/>
            <person name="Armbrust E.V."/>
            <person name="Aves S.J."/>
            <person name="Beiko R.G."/>
            <person name="Coutinho P."/>
            <person name="Dacks J.B."/>
            <person name="Durnford D.G."/>
            <person name="Fast N.M."/>
            <person name="Green B.R."/>
            <person name="Grisdale C.J."/>
            <person name="Hempel F."/>
            <person name="Henrissat B."/>
            <person name="Hoppner M.P."/>
            <person name="Ishida K."/>
            <person name="Kim E."/>
            <person name="Koreny L."/>
            <person name="Kroth P.G."/>
            <person name="Liu Y."/>
            <person name="Malik S.B."/>
            <person name="Maier U.G."/>
            <person name="McRose D."/>
            <person name="Mock T."/>
            <person name="Neilson J.A."/>
            <person name="Onodera N.T."/>
            <person name="Poole A.M."/>
            <person name="Pritham E.J."/>
            <person name="Richards T.A."/>
            <person name="Rocap G."/>
            <person name="Roy S.W."/>
            <person name="Sarai C."/>
            <person name="Schaack S."/>
            <person name="Shirato S."/>
            <person name="Slamovits C.H."/>
            <person name="Spencer D.F."/>
            <person name="Suzuki S."/>
            <person name="Worden A.Z."/>
            <person name="Zauner S."/>
            <person name="Barry K."/>
            <person name="Bell C."/>
            <person name="Bharti A.K."/>
            <person name="Crow J.A."/>
            <person name="Grimwood J."/>
            <person name="Kramer R."/>
            <person name="Lindquist E."/>
            <person name="Lucas S."/>
            <person name="Salamov A."/>
            <person name="McFadden G.I."/>
            <person name="Lane C.E."/>
            <person name="Keeling P.J."/>
            <person name="Gray M.W."/>
            <person name="Grigoriev I.V."/>
            <person name="Archibald J.M."/>
        </authorList>
    </citation>
    <scope>NUCLEOTIDE SEQUENCE</scope>
    <source>
        <strain evidence="3 5">CCMP2712</strain>
    </source>
</reference>
<dbReference type="Gene3D" id="2.20.110.10">
    <property type="entry name" value="Histone H3 K4-specific methyltransferase SET7/9 N-terminal domain"/>
    <property type="match status" value="1"/>
</dbReference>
<dbReference type="HOGENOM" id="CLU_523239_0_0_1"/>
<evidence type="ECO:0000256" key="1">
    <source>
        <dbReference type="ARBA" id="ARBA00022737"/>
    </source>
</evidence>
<proteinExistence type="predicted"/>
<dbReference type="PANTHER" id="PTHR23084">
    <property type="entry name" value="PHOSPHATIDYLINOSITOL-4-PHOSPHATE 5-KINASE RELATED"/>
    <property type="match status" value="1"/>
</dbReference>
<reference evidence="4" key="3">
    <citation type="submission" date="2016-03" db="UniProtKB">
        <authorList>
            <consortium name="EnsemblProtists"/>
        </authorList>
    </citation>
    <scope>IDENTIFICATION</scope>
</reference>
<feature type="coiled-coil region" evidence="2">
    <location>
        <begin position="179"/>
        <end position="228"/>
    </location>
</feature>
<keyword evidence="1" id="KW-0677">Repeat</keyword>
<sequence>MDQSANDAAVKIQSYWRRVKQRMSFHDSVKMTVSIRAISKFLSMKQSEINLIFRRVNDVELITQKLNDEMQRTAERVAEMDRREQLECEKADKQAELELKELEEAERIAKQGALEAEAAQSRMERERDEMLAWKAKVDRYQASYEATKNELQIKDDDEEFLRQNHQFVHREKKQWMNIKNRYEREKETFETSYHELMQKREANDHAMLKAARERVEWQEARQEALREREEIQKFHRLRFFVNPKTSVKERFRAIAGMSVDCPRYLHATTKKSGEVSYSGMLYADKDNTFSGEFTVVKAMPDSDVVEAFEMHKNDKELLTVAGMGRALGRLGRKFDQHECERMMGRFSQSQAGLALDNFRCLCDHFVGLELPHGLGVERFADGSKYEGEVYEDKRSGIGMYSTSDNFWYLGGWHLGVRHGRGLEGKVTSGGILVPVALIHCHKGKRTKVERFDPKKPHHRTTIRSMSTIVELARKRATKAQREVIQEAHRSERRRWGHQYSSEFIQKLASCRTEYENFVWEI</sequence>
<dbReference type="Proteomes" id="UP000011087">
    <property type="component" value="Unassembled WGS sequence"/>
</dbReference>
<dbReference type="EMBL" id="JH993026">
    <property type="protein sequence ID" value="EKX41094.1"/>
    <property type="molecule type" value="Genomic_DNA"/>
</dbReference>
<dbReference type="AlphaFoldDB" id="L1IYW5"/>
<name>L1IYW5_GUITC</name>
<dbReference type="PROSITE" id="PS50096">
    <property type="entry name" value="IQ"/>
    <property type="match status" value="1"/>
</dbReference>
<evidence type="ECO:0000256" key="2">
    <source>
        <dbReference type="SAM" id="Coils"/>
    </source>
</evidence>
<gene>
    <name evidence="3" type="ORF">GUITHDRAFT_153921</name>
</gene>